<protein>
    <recommendedName>
        <fullName evidence="11">Glutamate/aspartate import permease protein GltK</fullName>
    </recommendedName>
</protein>
<feature type="transmembrane region" description="Helical" evidence="12">
    <location>
        <begin position="20"/>
        <end position="44"/>
    </location>
</feature>
<accession>A0A2V0QSF6</accession>
<dbReference type="Proteomes" id="UP000247480">
    <property type="component" value="Unassembled WGS sequence"/>
</dbReference>
<evidence type="ECO:0000256" key="12">
    <source>
        <dbReference type="RuleBase" id="RU363032"/>
    </source>
</evidence>
<feature type="transmembrane region" description="Helical" evidence="12">
    <location>
        <begin position="99"/>
        <end position="117"/>
    </location>
</feature>
<comment type="function">
    <text evidence="9">Part of the ABC transporter complex GltIJKL involved in glutamate and aspartate uptake. Probably responsible for the translocation of the substrate across the membrane.</text>
</comment>
<dbReference type="GO" id="GO:0043190">
    <property type="term" value="C:ATP-binding cassette (ABC) transporter complex"/>
    <property type="evidence" value="ECO:0007669"/>
    <property type="project" value="InterPro"/>
</dbReference>
<evidence type="ECO:0000256" key="5">
    <source>
        <dbReference type="ARBA" id="ARBA00022692"/>
    </source>
</evidence>
<keyword evidence="8 12" id="KW-0472">Membrane</keyword>
<dbReference type="SUPFAM" id="SSF161098">
    <property type="entry name" value="MetI-like"/>
    <property type="match status" value="1"/>
</dbReference>
<comment type="subcellular location">
    <subcellularLocation>
        <location evidence="1">Cell inner membrane</location>
        <topology evidence="1">Multi-pass membrane protein</topology>
    </subcellularLocation>
    <subcellularLocation>
        <location evidence="12">Cell membrane</location>
        <topology evidence="12">Multi-pass membrane protein</topology>
    </subcellularLocation>
</comment>
<evidence type="ECO:0000259" key="14">
    <source>
        <dbReference type="PROSITE" id="PS50928"/>
    </source>
</evidence>
<feature type="domain" description="ABC transmembrane type-1" evidence="14">
    <location>
        <begin position="20"/>
        <end position="217"/>
    </location>
</feature>
<organism evidence="15 16">
    <name type="scientific">Pseudomonas syringae pv. actinidiae</name>
    <dbReference type="NCBI Taxonomy" id="103796"/>
    <lineage>
        <taxon>Bacteria</taxon>
        <taxon>Pseudomonadati</taxon>
        <taxon>Pseudomonadota</taxon>
        <taxon>Gammaproteobacteria</taxon>
        <taxon>Pseudomonadales</taxon>
        <taxon>Pseudomonadaceae</taxon>
        <taxon>Pseudomonas</taxon>
        <taxon>Pseudomonas syringae</taxon>
    </lineage>
</organism>
<evidence type="ECO:0000256" key="1">
    <source>
        <dbReference type="ARBA" id="ARBA00004429"/>
    </source>
</evidence>
<dbReference type="InterPro" id="IPR010065">
    <property type="entry name" value="AA_ABC_transptr_permease_3TM"/>
</dbReference>
<reference evidence="15 16" key="1">
    <citation type="submission" date="2018-04" db="EMBL/GenBank/DDBJ databases">
        <title>Draft genome sequence of Pseudomonas syringae pv. actinidiae biovar 1 strains isolated from kiwifruit in Kagawa prefecture.</title>
        <authorList>
            <person name="Tabuchi M."/>
            <person name="Saito M."/>
            <person name="Fujiwara S."/>
            <person name="Sasa N."/>
            <person name="Akimitsu K."/>
            <person name="Gomi K."/>
            <person name="Konishi-Sugita S."/>
            <person name="Hamano K."/>
            <person name="Kataoka I."/>
        </authorList>
    </citation>
    <scope>NUCLEOTIDE SEQUENCE [LARGE SCALE GENOMIC DNA]</scope>
    <source>
        <strain evidence="15 16">MAFF212206</strain>
    </source>
</reference>
<keyword evidence="5 12" id="KW-0812">Transmembrane</keyword>
<comment type="similarity">
    <text evidence="2">Belongs to the binding-protein-dependent transport system permease family. HisMQ subfamily.</text>
</comment>
<dbReference type="PANTHER" id="PTHR30614">
    <property type="entry name" value="MEMBRANE COMPONENT OF AMINO ACID ABC TRANSPORTER"/>
    <property type="match status" value="1"/>
</dbReference>
<comment type="caution">
    <text evidence="15">The sequence shown here is derived from an EMBL/GenBank/DDBJ whole genome shotgun (WGS) entry which is preliminary data.</text>
</comment>
<comment type="subunit">
    <text evidence="10">The complex is composed of two ATP-binding proteins (GltL), two transmembrane proteins (GltJ and GltK) and a solute-binding protein (GltI).</text>
</comment>
<dbReference type="NCBIfam" id="TIGR01726">
    <property type="entry name" value="HEQRo_perm_3TM"/>
    <property type="match status" value="1"/>
</dbReference>
<evidence type="ECO:0000256" key="11">
    <source>
        <dbReference type="ARBA" id="ARBA00073645"/>
    </source>
</evidence>
<evidence type="ECO:0000256" key="8">
    <source>
        <dbReference type="ARBA" id="ARBA00023136"/>
    </source>
</evidence>
<gene>
    <name evidence="15" type="ORF">KPSA1_05001</name>
</gene>
<dbReference type="CDD" id="cd06261">
    <property type="entry name" value="TM_PBP2"/>
    <property type="match status" value="1"/>
</dbReference>
<feature type="transmembrane region" description="Helical" evidence="12">
    <location>
        <begin position="146"/>
        <end position="167"/>
    </location>
</feature>
<dbReference type="PROSITE" id="PS50928">
    <property type="entry name" value="ABC_TM1"/>
    <property type="match status" value="1"/>
</dbReference>
<proteinExistence type="inferred from homology"/>
<dbReference type="FunFam" id="1.10.3720.10:FF:000006">
    <property type="entry name" value="Glutamate/aspartate ABC transporter, permease protein GltK"/>
    <property type="match status" value="1"/>
</dbReference>
<keyword evidence="6" id="KW-0029">Amino-acid transport</keyword>
<keyword evidence="3 12" id="KW-0813">Transport</keyword>
<dbReference type="InterPro" id="IPR035906">
    <property type="entry name" value="MetI-like_sf"/>
</dbReference>
<feature type="transmembrane region" description="Helical" evidence="12">
    <location>
        <begin position="198"/>
        <end position="220"/>
    </location>
</feature>
<evidence type="ECO:0000256" key="9">
    <source>
        <dbReference type="ARBA" id="ARBA00060298"/>
    </source>
</evidence>
<dbReference type="AlphaFoldDB" id="A0A2V0QSF6"/>
<dbReference type="Pfam" id="PF00528">
    <property type="entry name" value="BPD_transp_1"/>
    <property type="match status" value="1"/>
</dbReference>
<dbReference type="Gene3D" id="1.10.3720.10">
    <property type="entry name" value="MetI-like"/>
    <property type="match status" value="1"/>
</dbReference>
<dbReference type="GO" id="GO:0006865">
    <property type="term" value="P:amino acid transport"/>
    <property type="evidence" value="ECO:0007669"/>
    <property type="project" value="UniProtKB-KW"/>
</dbReference>
<dbReference type="EMBL" id="BGJZ01000244">
    <property type="protein sequence ID" value="GBH11560.1"/>
    <property type="molecule type" value="Genomic_DNA"/>
</dbReference>
<evidence type="ECO:0000313" key="15">
    <source>
        <dbReference type="EMBL" id="GBH11560.1"/>
    </source>
</evidence>
<dbReference type="InterPro" id="IPR043429">
    <property type="entry name" value="ArtM/GltK/GlnP/TcyL/YhdX-like"/>
</dbReference>
<evidence type="ECO:0000256" key="6">
    <source>
        <dbReference type="ARBA" id="ARBA00022970"/>
    </source>
</evidence>
<evidence type="ECO:0000313" key="16">
    <source>
        <dbReference type="Proteomes" id="UP000247480"/>
    </source>
</evidence>
<keyword evidence="4" id="KW-1003">Cell membrane</keyword>
<feature type="transmembrane region" description="Helical" evidence="12">
    <location>
        <begin position="56"/>
        <end position="79"/>
    </location>
</feature>
<keyword evidence="7 12" id="KW-1133">Transmembrane helix</keyword>
<dbReference type="InterPro" id="IPR000515">
    <property type="entry name" value="MetI-like"/>
</dbReference>
<dbReference type="PANTHER" id="PTHR30614:SF1">
    <property type="entry name" value="GLUTAMATE_ASPARTATE IMPORT PERMEASE PROTEIN GLTK"/>
    <property type="match status" value="1"/>
</dbReference>
<name>A0A2V0QSF6_PSESF</name>
<sequence length="253" mass="28024">MSDFDFQIVIDSFPYLMSGLGFTLSLTVSAFVGGLALGLCLALVRHLEVPVLKQFATVYVAVMRSIPLILVLFWLFFLMPLFLQYFSADGRPVPLGPKYTAFITFTLFEAAYFAEIIRAGLRSIPSGQYEASESLALSKFEMYRKVIIPQVLSVTTPIMLTQAVILFQDTSLVYVLSLTDLLGAASKIAQRDSRLLELYVTVAVIYFVISSLAVEAVNYYEKRKKRNRLGPPIAEPLVPTSPAGEKPSTNPLS</sequence>
<evidence type="ECO:0000256" key="10">
    <source>
        <dbReference type="ARBA" id="ARBA00062718"/>
    </source>
</evidence>
<dbReference type="RefSeq" id="WP_110459703.1">
    <property type="nucleotide sequence ID" value="NZ_AP019411.1"/>
</dbReference>
<feature type="region of interest" description="Disordered" evidence="13">
    <location>
        <begin position="230"/>
        <end position="253"/>
    </location>
</feature>
<evidence type="ECO:0000256" key="13">
    <source>
        <dbReference type="SAM" id="MobiDB-lite"/>
    </source>
</evidence>
<evidence type="ECO:0000256" key="4">
    <source>
        <dbReference type="ARBA" id="ARBA00022475"/>
    </source>
</evidence>
<evidence type="ECO:0000256" key="2">
    <source>
        <dbReference type="ARBA" id="ARBA00010072"/>
    </source>
</evidence>
<evidence type="ECO:0000256" key="3">
    <source>
        <dbReference type="ARBA" id="ARBA00022448"/>
    </source>
</evidence>
<evidence type="ECO:0000256" key="7">
    <source>
        <dbReference type="ARBA" id="ARBA00022989"/>
    </source>
</evidence>
<dbReference type="GO" id="GO:0022857">
    <property type="term" value="F:transmembrane transporter activity"/>
    <property type="evidence" value="ECO:0007669"/>
    <property type="project" value="InterPro"/>
</dbReference>